<dbReference type="EC" id="5.1.1.1" evidence="7"/>
<evidence type="ECO:0000313" key="10">
    <source>
        <dbReference type="Proteomes" id="UP000811399"/>
    </source>
</evidence>
<dbReference type="InterPro" id="IPR029066">
    <property type="entry name" value="PLP-binding_barrel"/>
</dbReference>
<dbReference type="Pfam" id="PF01168">
    <property type="entry name" value="Ala_racemase_N"/>
    <property type="match status" value="1"/>
</dbReference>
<dbReference type="GO" id="GO:0030632">
    <property type="term" value="P:D-alanine biosynthetic process"/>
    <property type="evidence" value="ECO:0007669"/>
    <property type="project" value="TreeGrafter"/>
</dbReference>
<name>A0A2G4QZA5_9BACT</name>
<sequence>MSLITLDSNAYKYNLSSIATRAGGYDKLICVLKDNAYGHGIKLLAPVAKACGVNFVAVKDENEAYLLEKYFDNILILSHRPTGNESLNFIYALNDPSSFTKFKKNTRIHLKIDTNMHRNGINLNSLEAFLKELRYLNLEGAFTHFMSADEFDASYFTQRHNFQKAKKIIKNFTQETLIFHSFNSSALFRGKMSQDEMCRVGLVQFGYGGDDRLKKVLKLYAHKLSSRVLEKGQSVGYGGAYMANEPLKIATYDLGYADGLFRYDGRGHLRLANGKKMLGKMSMDSFSCEDSGEEICVLDDANLWADFFHTINYEILVKLNANIKRVLI</sequence>
<organism evidence="8 9">
    <name type="scientific">Campylobacter vulpis</name>
    <dbReference type="NCBI Taxonomy" id="1655500"/>
    <lineage>
        <taxon>Bacteria</taxon>
        <taxon>Pseudomonadati</taxon>
        <taxon>Campylobacterota</taxon>
        <taxon>Epsilonproteobacteria</taxon>
        <taxon>Campylobacterales</taxon>
        <taxon>Campylobacteraceae</taxon>
        <taxon>Campylobacter</taxon>
    </lineage>
</organism>
<dbReference type="AlphaFoldDB" id="A0A2G4QZA5"/>
<dbReference type="PROSITE" id="PS00395">
    <property type="entry name" value="ALANINE_RACEMASE"/>
    <property type="match status" value="1"/>
</dbReference>
<evidence type="ECO:0000256" key="4">
    <source>
        <dbReference type="PIRSR" id="PIRSR600821-50"/>
    </source>
</evidence>
<dbReference type="Gene3D" id="3.20.20.10">
    <property type="entry name" value="Alanine racemase"/>
    <property type="match status" value="1"/>
</dbReference>
<comment type="cofactor">
    <cofactor evidence="1 4">
        <name>pyridoxal 5'-phosphate</name>
        <dbReference type="ChEBI" id="CHEBI:597326"/>
    </cofactor>
</comment>
<evidence type="ECO:0000313" key="9">
    <source>
        <dbReference type="Proteomes" id="UP000237472"/>
    </source>
</evidence>
<dbReference type="InterPro" id="IPR001608">
    <property type="entry name" value="Ala_racemase_N"/>
</dbReference>
<evidence type="ECO:0000256" key="1">
    <source>
        <dbReference type="ARBA" id="ARBA00001933"/>
    </source>
</evidence>
<dbReference type="GO" id="GO:0008784">
    <property type="term" value="F:alanine racemase activity"/>
    <property type="evidence" value="ECO:0007669"/>
    <property type="project" value="UniProtKB-EC"/>
</dbReference>
<dbReference type="OrthoDB" id="9813814at2"/>
<dbReference type="Gene3D" id="2.40.37.10">
    <property type="entry name" value="Lyase, Ornithine Decarboxylase, Chain A, domain 1"/>
    <property type="match status" value="1"/>
</dbReference>
<dbReference type="PRINTS" id="PR00992">
    <property type="entry name" value="ALARACEMASE"/>
</dbReference>
<dbReference type="Pfam" id="PF00842">
    <property type="entry name" value="Ala_racemase_C"/>
    <property type="match status" value="1"/>
</dbReference>
<dbReference type="Proteomes" id="UP000811399">
    <property type="component" value="Unassembled WGS sequence"/>
</dbReference>
<comment type="caution">
    <text evidence="8">The sequence shown here is derived from an EMBL/GenBank/DDBJ whole genome shotgun (WGS) entry which is preliminary data.</text>
</comment>
<dbReference type="EMBL" id="VJYU01000004">
    <property type="protein sequence ID" value="MBS4240509.1"/>
    <property type="molecule type" value="Genomic_DNA"/>
</dbReference>
<dbReference type="PANTHER" id="PTHR30511:SF0">
    <property type="entry name" value="ALANINE RACEMASE, CATABOLIC-RELATED"/>
    <property type="match status" value="1"/>
</dbReference>
<gene>
    <name evidence="8" type="ORF">AA994_07385</name>
    <name evidence="7" type="ORF">CVU5213_02000</name>
</gene>
<reference evidence="8" key="1">
    <citation type="submission" date="2015-06" db="EMBL/GenBank/DDBJ databases">
        <authorList>
            <person name="Hoefler B.C."/>
            <person name="Straight P.D."/>
        </authorList>
    </citation>
    <scope>NUCLEOTIDE SEQUENCE [LARGE SCALE GENOMIC DNA]</scope>
    <source>
        <strain evidence="8">73/13</strain>
    </source>
</reference>
<feature type="binding site" evidence="5">
    <location>
        <position position="118"/>
    </location>
    <ligand>
        <name>substrate</name>
    </ligand>
</feature>
<reference evidence="9" key="2">
    <citation type="submission" date="2015-06" db="EMBL/GenBank/DDBJ databases">
        <authorList>
            <person name="Parisi A."/>
            <person name="Chiara M."/>
            <person name="Florio D."/>
            <person name="Miccolupo A."/>
            <person name="Manzari C."/>
            <person name="Mion D."/>
            <person name="Caruso M."/>
            <person name="D'erchia A.M."/>
            <person name="Zanoni R."/>
        </authorList>
    </citation>
    <scope>NUCLEOTIDE SEQUENCE [LARGE SCALE GENOMIC DNA]</scope>
    <source>
        <strain evidence="9">73/13</strain>
    </source>
</reference>
<proteinExistence type="predicted"/>
<keyword evidence="10" id="KW-1185">Reference proteome</keyword>
<evidence type="ECO:0000313" key="7">
    <source>
        <dbReference type="EMBL" id="MBS4240509.1"/>
    </source>
</evidence>
<evidence type="ECO:0000256" key="5">
    <source>
        <dbReference type="PIRSR" id="PIRSR600821-52"/>
    </source>
</evidence>
<dbReference type="Proteomes" id="UP000237472">
    <property type="component" value="Unassembled WGS sequence"/>
</dbReference>
<keyword evidence="3 7" id="KW-0413">Isomerase</keyword>
<dbReference type="InterPro" id="IPR011079">
    <property type="entry name" value="Ala_racemase_C"/>
</dbReference>
<dbReference type="InterPro" id="IPR020622">
    <property type="entry name" value="Ala_racemase_pyridoxalP-BS"/>
</dbReference>
<evidence type="ECO:0000313" key="8">
    <source>
        <dbReference type="EMBL" id="PHY89621.1"/>
    </source>
</evidence>
<evidence type="ECO:0000256" key="3">
    <source>
        <dbReference type="ARBA" id="ARBA00023235"/>
    </source>
</evidence>
<evidence type="ECO:0000256" key="2">
    <source>
        <dbReference type="ARBA" id="ARBA00022898"/>
    </source>
</evidence>
<dbReference type="SMART" id="SM01005">
    <property type="entry name" value="Ala_racemase_C"/>
    <property type="match status" value="1"/>
</dbReference>
<feature type="modified residue" description="N6-(pyridoxal phosphate)lysine" evidence="4">
    <location>
        <position position="33"/>
    </location>
</feature>
<evidence type="ECO:0000259" key="6">
    <source>
        <dbReference type="SMART" id="SM01005"/>
    </source>
</evidence>
<reference evidence="7" key="3">
    <citation type="submission" date="2019-07" db="EMBL/GenBank/DDBJ databases">
        <authorList>
            <person name="Miller W.G."/>
        </authorList>
    </citation>
    <scope>NUCLEOTIDE SEQUENCE</scope>
    <source>
        <strain evidence="7">52/13</strain>
    </source>
</reference>
<dbReference type="GO" id="GO:0030170">
    <property type="term" value="F:pyridoxal phosphate binding"/>
    <property type="evidence" value="ECO:0007669"/>
    <property type="project" value="TreeGrafter"/>
</dbReference>
<dbReference type="EMBL" id="LDWY01000087">
    <property type="protein sequence ID" value="PHY89621.1"/>
    <property type="molecule type" value="Genomic_DNA"/>
</dbReference>
<dbReference type="SUPFAM" id="SSF51419">
    <property type="entry name" value="PLP-binding barrel"/>
    <property type="match status" value="1"/>
</dbReference>
<keyword evidence="2 4" id="KW-0663">Pyridoxal phosphate</keyword>
<dbReference type="PANTHER" id="PTHR30511">
    <property type="entry name" value="ALANINE RACEMASE"/>
    <property type="match status" value="1"/>
</dbReference>
<accession>A0A2G4QZA5</accession>
<dbReference type="NCBIfam" id="NF000791">
    <property type="entry name" value="PRK00053.2-2"/>
    <property type="match status" value="1"/>
</dbReference>
<dbReference type="GO" id="GO:0005829">
    <property type="term" value="C:cytosol"/>
    <property type="evidence" value="ECO:0007669"/>
    <property type="project" value="TreeGrafter"/>
</dbReference>
<dbReference type="InterPro" id="IPR000821">
    <property type="entry name" value="Ala_racemase"/>
</dbReference>
<dbReference type="InterPro" id="IPR009006">
    <property type="entry name" value="Ala_racemase/Decarboxylase_C"/>
</dbReference>
<dbReference type="SUPFAM" id="SSF50621">
    <property type="entry name" value="Alanine racemase C-terminal domain-like"/>
    <property type="match status" value="1"/>
</dbReference>
<feature type="domain" description="Alanine racemase C-terminal" evidence="6">
    <location>
        <begin position="216"/>
        <end position="328"/>
    </location>
</feature>
<dbReference type="RefSeq" id="WP_099462493.1">
    <property type="nucleotide sequence ID" value="NZ_LDWY01000087.1"/>
</dbReference>
<protein>
    <submittedName>
        <fullName evidence="8">Alanine racemase</fullName>
        <ecNumber evidence="7">5.1.1.1</ecNumber>
    </submittedName>
</protein>
<feature type="binding site" evidence="5">
    <location>
        <position position="283"/>
    </location>
    <ligand>
        <name>substrate</name>
    </ligand>
</feature>
<reference evidence="7 10" key="4">
    <citation type="journal article" date="2021" name="Syst. Appl. Microbiol.">
        <title>nCampylobacter vulpis sp. nov. isolated from wild red foxes.</title>
        <authorList>
            <person name="Parisi A."/>
            <person name="Chiara M."/>
            <person name="Caffara M."/>
            <person name="Mion D."/>
            <person name="Miller W.G."/>
            <person name="Caruso M."/>
            <person name="Manzari C."/>
            <person name="Florio D."/>
            <person name="Capozzi L."/>
            <person name="D'Erchia A.M."/>
            <person name="Manzulli V."/>
            <person name="Zanoni R.G."/>
        </authorList>
    </citation>
    <scope>NUCLEOTIDE SEQUENCE [LARGE SCALE GENOMIC DNA]</scope>
    <source>
        <strain evidence="7 10">52/13</strain>
    </source>
</reference>